<evidence type="ECO:0000313" key="2">
    <source>
        <dbReference type="EMBL" id="MCG2623138.1"/>
    </source>
</evidence>
<feature type="region of interest" description="Disordered" evidence="1">
    <location>
        <begin position="286"/>
        <end position="308"/>
    </location>
</feature>
<keyword evidence="3" id="KW-1185">Reference proteome</keyword>
<accession>A0ABS9L8X8</accession>
<proteinExistence type="predicted"/>
<protein>
    <submittedName>
        <fullName evidence="2">Uncharacterized protein</fullName>
    </submittedName>
</protein>
<evidence type="ECO:0000313" key="3">
    <source>
        <dbReference type="Proteomes" id="UP001165368"/>
    </source>
</evidence>
<dbReference type="EMBL" id="JAKLTQ010000011">
    <property type="protein sequence ID" value="MCG2623138.1"/>
    <property type="molecule type" value="Genomic_DNA"/>
</dbReference>
<reference evidence="2" key="1">
    <citation type="submission" date="2022-01" db="EMBL/GenBank/DDBJ databases">
        <authorList>
            <person name="Jo J.-H."/>
            <person name="Im W.-T."/>
        </authorList>
    </citation>
    <scope>NUCLEOTIDE SEQUENCE</scope>
    <source>
        <strain evidence="2">I2-34</strain>
    </source>
</reference>
<gene>
    <name evidence="2" type="ORF">LVY72_14645</name>
</gene>
<comment type="caution">
    <text evidence="2">The sequence shown here is derived from an EMBL/GenBank/DDBJ whole genome shotgun (WGS) entry which is preliminary data.</text>
</comment>
<dbReference type="RefSeq" id="WP_237822145.1">
    <property type="nucleotide sequence ID" value="NZ_JAKLTQ010000011.1"/>
</dbReference>
<dbReference type="Proteomes" id="UP001165368">
    <property type="component" value="Unassembled WGS sequence"/>
</dbReference>
<name>A0ABS9L8X8_9MICC</name>
<organism evidence="2 3">
    <name type="scientific">Arthrobacter hankyongi</name>
    <dbReference type="NCBI Taxonomy" id="2904801"/>
    <lineage>
        <taxon>Bacteria</taxon>
        <taxon>Bacillati</taxon>
        <taxon>Actinomycetota</taxon>
        <taxon>Actinomycetes</taxon>
        <taxon>Micrococcales</taxon>
        <taxon>Micrococcaceae</taxon>
        <taxon>Arthrobacter</taxon>
    </lineage>
</organism>
<evidence type="ECO:0000256" key="1">
    <source>
        <dbReference type="SAM" id="MobiDB-lite"/>
    </source>
</evidence>
<sequence length="308" mass="33968">MDNQHPTESAKDKAARKARRQYRQRADRALVEHGVSALLKVRQSVIADHMRNRHITRPVTYADALRWQTGEAPAPVWMTELINQVRGRREEMGGVFKQVGQKLLNGSRIGGRLEETAATDLAFKAARDLCLSGGSVTWLSDLDLAALTWAGIDPEDTGSWPFEIPEGLMPTKGLTEKLTAPLGPDLEHIITVSIDGRVSGSSAVRVRADLSCDIELPGLMSRLEREVAAGATGGVVLRTIDDSRTYLLRPGRGIPYTMVRGWFFHDRLFEARTGAEMSRIMYTDAETGEAVNPDPSADCEGSWEFNLP</sequence>
<feature type="region of interest" description="Disordered" evidence="1">
    <location>
        <begin position="1"/>
        <end position="25"/>
    </location>
</feature>